<gene>
    <name evidence="1" type="ORF">FPD46_01480</name>
</gene>
<sequence>MSNTNFLLNHQDSFNLKYTDICQNIFEREFYTQMFLECICFELLENKTKLKYLKIISSKEEFIVEFKINNQKKSFILNDKKNLNIEFNAKRLTQEEYERELSRIYQLERYLKSQNNLQFFSNELFLHLKNLFKDMNEFKNFIDILEEKENTHNNHFSKIYNIA</sequence>
<accession>A0A5C7DXP7</accession>
<dbReference type="Proteomes" id="UP000321310">
    <property type="component" value="Unassembled WGS sequence"/>
</dbReference>
<reference evidence="1 2" key="1">
    <citation type="submission" date="2019-07" db="EMBL/GenBank/DDBJ databases">
        <title>Rapid identification of Enteric Bacteria from Whole Genome Sequences (WGS) using Average Nucleotide Identity (ANI).</title>
        <authorList>
            <person name="Lane C."/>
        </authorList>
    </citation>
    <scope>NUCLEOTIDE SEQUENCE [LARGE SCALE GENOMIC DNA]</scope>
    <source>
        <strain evidence="1 2">2016D-0250</strain>
    </source>
</reference>
<proteinExistence type="predicted"/>
<evidence type="ECO:0000313" key="2">
    <source>
        <dbReference type="Proteomes" id="UP000321310"/>
    </source>
</evidence>
<evidence type="ECO:0000313" key="1">
    <source>
        <dbReference type="EMBL" id="TXE83756.1"/>
    </source>
</evidence>
<dbReference type="RefSeq" id="WP_147575024.1">
    <property type="nucleotide sequence ID" value="NZ_VOWB01000023.1"/>
</dbReference>
<comment type="caution">
    <text evidence="1">The sequence shown here is derived from an EMBL/GenBank/DDBJ whole genome shotgun (WGS) entry which is preliminary data.</text>
</comment>
<name>A0A5C7DXP7_9BACT</name>
<protein>
    <submittedName>
        <fullName evidence="1">Uncharacterized protein</fullName>
    </submittedName>
</protein>
<organism evidence="1 2">
    <name type="scientific">Campylobacter peloridis</name>
    <dbReference type="NCBI Taxonomy" id="488546"/>
    <lineage>
        <taxon>Bacteria</taxon>
        <taxon>Pseudomonadati</taxon>
        <taxon>Campylobacterota</taxon>
        <taxon>Epsilonproteobacteria</taxon>
        <taxon>Campylobacterales</taxon>
        <taxon>Campylobacteraceae</taxon>
        <taxon>Campylobacter</taxon>
    </lineage>
</organism>
<dbReference type="AlphaFoldDB" id="A0A5C7DXP7"/>
<dbReference type="EMBL" id="VOWB01000023">
    <property type="protein sequence ID" value="TXE83756.1"/>
    <property type="molecule type" value="Genomic_DNA"/>
</dbReference>